<name>A0A9N9NW48_9GLOM</name>
<organism evidence="2 3">
    <name type="scientific">Acaulospora morrowiae</name>
    <dbReference type="NCBI Taxonomy" id="94023"/>
    <lineage>
        <taxon>Eukaryota</taxon>
        <taxon>Fungi</taxon>
        <taxon>Fungi incertae sedis</taxon>
        <taxon>Mucoromycota</taxon>
        <taxon>Glomeromycotina</taxon>
        <taxon>Glomeromycetes</taxon>
        <taxon>Diversisporales</taxon>
        <taxon>Acaulosporaceae</taxon>
        <taxon>Acaulospora</taxon>
    </lineage>
</organism>
<evidence type="ECO:0000313" key="3">
    <source>
        <dbReference type="Proteomes" id="UP000789342"/>
    </source>
</evidence>
<gene>
    <name evidence="2" type="ORF">AMORRO_LOCUS16499</name>
</gene>
<accession>A0A9N9NW48</accession>
<feature type="non-terminal residue" evidence="2">
    <location>
        <position position="1"/>
    </location>
</feature>
<keyword evidence="3" id="KW-1185">Reference proteome</keyword>
<feature type="non-terminal residue" evidence="2">
    <location>
        <position position="62"/>
    </location>
</feature>
<evidence type="ECO:0000256" key="1">
    <source>
        <dbReference type="SAM" id="MobiDB-lite"/>
    </source>
</evidence>
<sequence length="62" mass="7209">WQEANEELQKEKSIDRRDSLSLSTDQPTTTHSFIRPLILSKKKESCFSPSTSHRISRMTTED</sequence>
<feature type="compositionally biased region" description="Polar residues" evidence="1">
    <location>
        <begin position="20"/>
        <end position="32"/>
    </location>
</feature>
<feature type="region of interest" description="Disordered" evidence="1">
    <location>
        <begin position="1"/>
        <end position="35"/>
    </location>
</feature>
<dbReference type="AlphaFoldDB" id="A0A9N9NW48"/>
<dbReference type="EMBL" id="CAJVPV010045606">
    <property type="protein sequence ID" value="CAG8769492.1"/>
    <property type="molecule type" value="Genomic_DNA"/>
</dbReference>
<proteinExistence type="predicted"/>
<feature type="compositionally biased region" description="Basic and acidic residues" evidence="1">
    <location>
        <begin position="7"/>
        <end position="19"/>
    </location>
</feature>
<dbReference type="Proteomes" id="UP000789342">
    <property type="component" value="Unassembled WGS sequence"/>
</dbReference>
<reference evidence="2" key="1">
    <citation type="submission" date="2021-06" db="EMBL/GenBank/DDBJ databases">
        <authorList>
            <person name="Kallberg Y."/>
            <person name="Tangrot J."/>
            <person name="Rosling A."/>
        </authorList>
    </citation>
    <scope>NUCLEOTIDE SEQUENCE</scope>
    <source>
        <strain evidence="2">CL551</strain>
    </source>
</reference>
<protein>
    <submittedName>
        <fullName evidence="2">5906_t:CDS:1</fullName>
    </submittedName>
</protein>
<comment type="caution">
    <text evidence="2">The sequence shown here is derived from an EMBL/GenBank/DDBJ whole genome shotgun (WGS) entry which is preliminary data.</text>
</comment>
<evidence type="ECO:0000313" key="2">
    <source>
        <dbReference type="EMBL" id="CAG8769492.1"/>
    </source>
</evidence>